<dbReference type="PANTHER" id="PTHR18895">
    <property type="entry name" value="HEMK METHYLTRANSFERASE"/>
    <property type="match status" value="1"/>
</dbReference>
<dbReference type="Gene3D" id="3.40.50.150">
    <property type="entry name" value="Vaccinia Virus protein VP39"/>
    <property type="match status" value="1"/>
</dbReference>
<accession>A0A1E4TR54</accession>
<keyword evidence="3" id="KW-0949">S-adenosyl-L-methionine</keyword>
<dbReference type="SUPFAM" id="SSF53335">
    <property type="entry name" value="S-adenosyl-L-methionine-dependent methyltransferases"/>
    <property type="match status" value="1"/>
</dbReference>
<evidence type="ECO:0000313" key="5">
    <source>
        <dbReference type="Proteomes" id="UP000094236"/>
    </source>
</evidence>
<evidence type="ECO:0000313" key="4">
    <source>
        <dbReference type="EMBL" id="ODV94202.1"/>
    </source>
</evidence>
<evidence type="ECO:0000256" key="1">
    <source>
        <dbReference type="ARBA" id="ARBA00022603"/>
    </source>
</evidence>
<name>A0A1E4TR54_PACTA</name>
<sequence length="310" mass="35909">MPRISPRLILEAYKIHPYLPYLLPACKTIFQAKLELGWIINELPVSKHKSAIKKRFRLYPLQYILGNQPFGSNLKIECKKGVLIPRADTEEWCMELCKKLRKIKNPNDSLKVLEICSGSGCISLLIGEQLKDYLAELDILGVDVSQICVDLSQKNLELNHKYINSNKTLINFIKGDLFNKDLLSSLPIQNHELVISNPPYIPLEEYNVYHGGLEKSVIKYEPRLALVGNLEVYKSLLDNFVFNNKSCKSFIFEVGNKKQIEFVRDYILFKKFSWNVGYRIDSNGQYRNVVGWQRDCNYDLLQKMCTSIYN</sequence>
<dbReference type="STRING" id="669874.A0A1E4TR54"/>
<dbReference type="InterPro" id="IPR002052">
    <property type="entry name" value="DNA_methylase_N6_adenine_CS"/>
</dbReference>
<evidence type="ECO:0000256" key="2">
    <source>
        <dbReference type="ARBA" id="ARBA00022679"/>
    </source>
</evidence>
<dbReference type="GO" id="GO:0032259">
    <property type="term" value="P:methylation"/>
    <property type="evidence" value="ECO:0007669"/>
    <property type="project" value="UniProtKB-KW"/>
</dbReference>
<dbReference type="GO" id="GO:0008276">
    <property type="term" value="F:protein methyltransferase activity"/>
    <property type="evidence" value="ECO:0007669"/>
    <property type="project" value="InterPro"/>
</dbReference>
<dbReference type="EMBL" id="KV454016">
    <property type="protein sequence ID" value="ODV94202.1"/>
    <property type="molecule type" value="Genomic_DNA"/>
</dbReference>
<proteinExistence type="predicted"/>
<gene>
    <name evidence="4" type="ORF">PACTADRAFT_51081</name>
</gene>
<dbReference type="OrthoDB" id="269872at2759"/>
<dbReference type="GO" id="GO:0006451">
    <property type="term" value="P:translational readthrough"/>
    <property type="evidence" value="ECO:0007669"/>
    <property type="project" value="EnsemblFungi"/>
</dbReference>
<dbReference type="PROSITE" id="PS00092">
    <property type="entry name" value="N6_MTASE"/>
    <property type="match status" value="1"/>
</dbReference>
<dbReference type="InterPro" id="IPR029063">
    <property type="entry name" value="SAM-dependent_MTases_sf"/>
</dbReference>
<protein>
    <submittedName>
        <fullName evidence="4">Uncharacterized protein</fullName>
    </submittedName>
</protein>
<reference evidence="5" key="1">
    <citation type="submission" date="2016-05" db="EMBL/GenBank/DDBJ databases">
        <title>Comparative genomics of biotechnologically important yeasts.</title>
        <authorList>
            <consortium name="DOE Joint Genome Institute"/>
            <person name="Riley R."/>
            <person name="Haridas S."/>
            <person name="Wolfe K.H."/>
            <person name="Lopes M.R."/>
            <person name="Hittinger C.T."/>
            <person name="Goker M."/>
            <person name="Salamov A."/>
            <person name="Wisecaver J."/>
            <person name="Long T.M."/>
            <person name="Aerts A.L."/>
            <person name="Barry K."/>
            <person name="Choi C."/>
            <person name="Clum A."/>
            <person name="Coughlan A.Y."/>
            <person name="Deshpande S."/>
            <person name="Douglass A.P."/>
            <person name="Hanson S.J."/>
            <person name="Klenk H.-P."/>
            <person name="Labutti K."/>
            <person name="Lapidus A."/>
            <person name="Lindquist E."/>
            <person name="Lipzen A."/>
            <person name="Meier-Kolthoff J.P."/>
            <person name="Ohm R.A."/>
            <person name="Otillar R.P."/>
            <person name="Pangilinan J."/>
            <person name="Peng Y."/>
            <person name="Rokas A."/>
            <person name="Rosa C.A."/>
            <person name="Scheuner C."/>
            <person name="Sibirny A.A."/>
            <person name="Slot J.C."/>
            <person name="Stielow J.B."/>
            <person name="Sun H."/>
            <person name="Kurtzman C.P."/>
            <person name="Blackwell M."/>
            <person name="Grigoriev I.V."/>
            <person name="Jeffries T.W."/>
        </authorList>
    </citation>
    <scope>NUCLEOTIDE SEQUENCE [LARGE SCALE GENOMIC DNA]</scope>
    <source>
        <strain evidence="5">NRRL Y-2460</strain>
    </source>
</reference>
<dbReference type="CDD" id="cd02440">
    <property type="entry name" value="AdoMet_MTases"/>
    <property type="match status" value="1"/>
</dbReference>
<dbReference type="InterPro" id="IPR004556">
    <property type="entry name" value="HemK-like"/>
</dbReference>
<evidence type="ECO:0000256" key="3">
    <source>
        <dbReference type="ARBA" id="ARBA00022691"/>
    </source>
</evidence>
<organism evidence="4 5">
    <name type="scientific">Pachysolen tannophilus NRRL Y-2460</name>
    <dbReference type="NCBI Taxonomy" id="669874"/>
    <lineage>
        <taxon>Eukaryota</taxon>
        <taxon>Fungi</taxon>
        <taxon>Dikarya</taxon>
        <taxon>Ascomycota</taxon>
        <taxon>Saccharomycotina</taxon>
        <taxon>Pichiomycetes</taxon>
        <taxon>Pachysolenaceae</taxon>
        <taxon>Pachysolen</taxon>
    </lineage>
</organism>
<dbReference type="PANTHER" id="PTHR18895:SF74">
    <property type="entry name" value="MTRF1L RELEASE FACTOR GLUTAMINE METHYLTRANSFERASE"/>
    <property type="match status" value="1"/>
</dbReference>
<dbReference type="NCBIfam" id="TIGR00536">
    <property type="entry name" value="hemK_fam"/>
    <property type="match status" value="1"/>
</dbReference>
<dbReference type="Proteomes" id="UP000094236">
    <property type="component" value="Unassembled WGS sequence"/>
</dbReference>
<dbReference type="GO" id="GO:0003676">
    <property type="term" value="F:nucleic acid binding"/>
    <property type="evidence" value="ECO:0007669"/>
    <property type="project" value="InterPro"/>
</dbReference>
<dbReference type="GO" id="GO:0008757">
    <property type="term" value="F:S-adenosylmethionine-dependent methyltransferase activity"/>
    <property type="evidence" value="ECO:0007669"/>
    <property type="project" value="EnsemblFungi"/>
</dbReference>
<keyword evidence="5" id="KW-1185">Reference proteome</keyword>
<dbReference type="AlphaFoldDB" id="A0A1E4TR54"/>
<dbReference type="InterPro" id="IPR050320">
    <property type="entry name" value="N5-glutamine_MTase"/>
</dbReference>
<dbReference type="GO" id="GO:0005739">
    <property type="term" value="C:mitochondrion"/>
    <property type="evidence" value="ECO:0007669"/>
    <property type="project" value="TreeGrafter"/>
</dbReference>
<keyword evidence="1" id="KW-0489">Methyltransferase</keyword>
<keyword evidence="2" id="KW-0808">Transferase</keyword>